<proteinExistence type="predicted"/>
<dbReference type="Proteomes" id="UP000299102">
    <property type="component" value="Unassembled WGS sequence"/>
</dbReference>
<reference evidence="1 2" key="1">
    <citation type="journal article" date="2019" name="Commun. Biol.">
        <title>The bagworm genome reveals a unique fibroin gene that provides high tensile strength.</title>
        <authorList>
            <person name="Kono N."/>
            <person name="Nakamura H."/>
            <person name="Ohtoshi R."/>
            <person name="Tomita M."/>
            <person name="Numata K."/>
            <person name="Arakawa K."/>
        </authorList>
    </citation>
    <scope>NUCLEOTIDE SEQUENCE [LARGE SCALE GENOMIC DNA]</scope>
</reference>
<accession>A0A4C1VMX9</accession>
<keyword evidence="2" id="KW-1185">Reference proteome</keyword>
<evidence type="ECO:0000313" key="1">
    <source>
        <dbReference type="EMBL" id="GBP39509.1"/>
    </source>
</evidence>
<comment type="caution">
    <text evidence="1">The sequence shown here is derived from an EMBL/GenBank/DDBJ whole genome shotgun (WGS) entry which is preliminary data.</text>
</comment>
<gene>
    <name evidence="1" type="ORF">EVAR_32442_1</name>
</gene>
<dbReference type="EMBL" id="BGZK01000367">
    <property type="protein sequence ID" value="GBP39509.1"/>
    <property type="molecule type" value="Genomic_DNA"/>
</dbReference>
<dbReference type="AlphaFoldDB" id="A0A4C1VMX9"/>
<evidence type="ECO:0000313" key="2">
    <source>
        <dbReference type="Proteomes" id="UP000299102"/>
    </source>
</evidence>
<name>A0A4C1VMX9_EUMVA</name>
<organism evidence="1 2">
    <name type="scientific">Eumeta variegata</name>
    <name type="common">Bagworm moth</name>
    <name type="synonym">Eumeta japonica</name>
    <dbReference type="NCBI Taxonomy" id="151549"/>
    <lineage>
        <taxon>Eukaryota</taxon>
        <taxon>Metazoa</taxon>
        <taxon>Ecdysozoa</taxon>
        <taxon>Arthropoda</taxon>
        <taxon>Hexapoda</taxon>
        <taxon>Insecta</taxon>
        <taxon>Pterygota</taxon>
        <taxon>Neoptera</taxon>
        <taxon>Endopterygota</taxon>
        <taxon>Lepidoptera</taxon>
        <taxon>Glossata</taxon>
        <taxon>Ditrysia</taxon>
        <taxon>Tineoidea</taxon>
        <taxon>Psychidae</taxon>
        <taxon>Oiketicinae</taxon>
        <taxon>Eumeta</taxon>
    </lineage>
</organism>
<sequence>MAAGTKAASTKIGGRLETDLKAPYGYEWQLIENSPRHRSGTFDKDILNTSLPPNPANATAKYVAFSLYRSITLLFPLAAKTKVVARLLISWHRYKNMSLSRNIEEANLIEMRMWSLFSRALLTYVAQDKRESTTLPSKSKNPIQSSTNE</sequence>
<protein>
    <submittedName>
        <fullName evidence="1">Uncharacterized protein</fullName>
    </submittedName>
</protein>